<reference evidence="1" key="1">
    <citation type="submission" date="2015-12" db="EMBL/GenBank/DDBJ databases">
        <title>Update maize B73 reference genome by single molecule sequencing technologies.</title>
        <authorList>
            <consortium name="Maize Genome Sequencing Project"/>
            <person name="Ware D."/>
        </authorList>
    </citation>
    <scope>NUCLEOTIDE SEQUENCE [LARGE SCALE GENOMIC DNA]</scope>
    <source>
        <tissue evidence="1">Seedling</tissue>
    </source>
</reference>
<sequence>MADASSRTDTSTVLDMDDKNQRVAPLFSICCILYVVFFMIDHP</sequence>
<dbReference type="AlphaFoldDB" id="A0A1D6K116"/>
<dbReference type="EMBL" id="CM007647">
    <property type="protein sequence ID" value="ONL97453.1"/>
    <property type="molecule type" value="Genomic_DNA"/>
</dbReference>
<organism evidence="1">
    <name type="scientific">Zea mays</name>
    <name type="common">Maize</name>
    <dbReference type="NCBI Taxonomy" id="4577"/>
    <lineage>
        <taxon>Eukaryota</taxon>
        <taxon>Viridiplantae</taxon>
        <taxon>Streptophyta</taxon>
        <taxon>Embryophyta</taxon>
        <taxon>Tracheophyta</taxon>
        <taxon>Spermatophyta</taxon>
        <taxon>Magnoliopsida</taxon>
        <taxon>Liliopsida</taxon>
        <taxon>Poales</taxon>
        <taxon>Poaceae</taxon>
        <taxon>PACMAD clade</taxon>
        <taxon>Panicoideae</taxon>
        <taxon>Andropogonodae</taxon>
        <taxon>Andropogoneae</taxon>
        <taxon>Tripsacinae</taxon>
        <taxon>Zea</taxon>
    </lineage>
</organism>
<name>A0A1D6K116_MAIZE</name>
<evidence type="ECO:0000313" key="1">
    <source>
        <dbReference type="EMBL" id="ONL97453.1"/>
    </source>
</evidence>
<gene>
    <name evidence="1" type="ORF">ZEAMMB73_Zm00001d028936</name>
</gene>
<proteinExistence type="predicted"/>
<protein>
    <submittedName>
        <fullName evidence="1">Transcription factor TGA6</fullName>
    </submittedName>
</protein>
<accession>A0A1D6K116</accession>